<proteinExistence type="predicted"/>
<sequence>RRWHHALTLRMRGTPSGSTASMTMHLRCCAFLCVLFLSFGLERPDGFRNKASDTTRRSQWEFRLWVPFSCCRWLLTTPSSINGAVNAFGLLSGRN</sequence>
<keyword evidence="1" id="KW-0732">Signal</keyword>
<reference evidence="2" key="1">
    <citation type="journal article" date="2018" name="PLoS Negl. Trop. Dis.">
        <title>Sialome diversity of ticks revealed by RNAseq of single tick salivary glands.</title>
        <authorList>
            <person name="Perner J."/>
            <person name="Kropackova S."/>
            <person name="Kopacek P."/>
            <person name="Ribeiro J.M."/>
        </authorList>
    </citation>
    <scope>NUCLEOTIDE SEQUENCE</scope>
    <source>
        <strain evidence="2">Siblings of single egg batch collected in Ceske Budejovice</strain>
        <tissue evidence="2">Salivary glands</tissue>
    </source>
</reference>
<dbReference type="AlphaFoldDB" id="A0A147BEV7"/>
<feature type="non-terminal residue" evidence="2">
    <location>
        <position position="1"/>
    </location>
</feature>
<protein>
    <recommendedName>
        <fullName evidence="3">Secreted protein</fullName>
    </recommendedName>
</protein>
<name>A0A147BEV7_IXORI</name>
<accession>A0A147BEV7</accession>
<dbReference type="EMBL" id="GEGO01006095">
    <property type="protein sequence ID" value="JAR89309.1"/>
    <property type="molecule type" value="Transcribed_RNA"/>
</dbReference>
<feature type="signal peptide" evidence="1">
    <location>
        <begin position="1"/>
        <end position="40"/>
    </location>
</feature>
<evidence type="ECO:0000256" key="1">
    <source>
        <dbReference type="SAM" id="SignalP"/>
    </source>
</evidence>
<feature type="chain" id="PRO_5007542116" description="Secreted protein" evidence="1">
    <location>
        <begin position="41"/>
        <end position="95"/>
    </location>
</feature>
<organism evidence="2">
    <name type="scientific">Ixodes ricinus</name>
    <name type="common">Common tick</name>
    <name type="synonym">Acarus ricinus</name>
    <dbReference type="NCBI Taxonomy" id="34613"/>
    <lineage>
        <taxon>Eukaryota</taxon>
        <taxon>Metazoa</taxon>
        <taxon>Ecdysozoa</taxon>
        <taxon>Arthropoda</taxon>
        <taxon>Chelicerata</taxon>
        <taxon>Arachnida</taxon>
        <taxon>Acari</taxon>
        <taxon>Parasitiformes</taxon>
        <taxon>Ixodida</taxon>
        <taxon>Ixodoidea</taxon>
        <taxon>Ixodidae</taxon>
        <taxon>Ixodinae</taxon>
        <taxon>Ixodes</taxon>
    </lineage>
</organism>
<evidence type="ECO:0000313" key="2">
    <source>
        <dbReference type="EMBL" id="JAR89309.1"/>
    </source>
</evidence>
<evidence type="ECO:0008006" key="3">
    <source>
        <dbReference type="Google" id="ProtNLM"/>
    </source>
</evidence>